<dbReference type="AlphaFoldDB" id="A0A4R0NAW5"/>
<evidence type="ECO:0000259" key="3">
    <source>
        <dbReference type="Pfam" id="PF08450"/>
    </source>
</evidence>
<evidence type="ECO:0000256" key="2">
    <source>
        <dbReference type="SAM" id="SignalP"/>
    </source>
</evidence>
<dbReference type="InterPro" id="IPR011042">
    <property type="entry name" value="6-blade_b-propeller_TolB-like"/>
</dbReference>
<dbReference type="Pfam" id="PF08450">
    <property type="entry name" value="SGL"/>
    <property type="match status" value="1"/>
</dbReference>
<dbReference type="OrthoDB" id="241638at2"/>
<dbReference type="PANTHER" id="PTHR47572:SF4">
    <property type="entry name" value="LACTONASE DRP35"/>
    <property type="match status" value="1"/>
</dbReference>
<dbReference type="PANTHER" id="PTHR47572">
    <property type="entry name" value="LIPOPROTEIN-RELATED"/>
    <property type="match status" value="1"/>
</dbReference>
<accession>A0A4R0NAW5</accession>
<proteinExistence type="predicted"/>
<feature type="chain" id="PRO_5020275980" evidence="2">
    <location>
        <begin position="24"/>
        <end position="298"/>
    </location>
</feature>
<dbReference type="GO" id="GO:0016787">
    <property type="term" value="F:hydrolase activity"/>
    <property type="evidence" value="ECO:0007669"/>
    <property type="project" value="UniProtKB-KW"/>
</dbReference>
<evidence type="ECO:0000256" key="1">
    <source>
        <dbReference type="ARBA" id="ARBA00022801"/>
    </source>
</evidence>
<keyword evidence="2" id="KW-0732">Signal</keyword>
<comment type="caution">
    <text evidence="4">The sequence shown here is derived from an EMBL/GenBank/DDBJ whole genome shotgun (WGS) entry which is preliminary data.</text>
</comment>
<feature type="signal peptide" evidence="2">
    <location>
        <begin position="1"/>
        <end position="23"/>
    </location>
</feature>
<reference evidence="4 5" key="1">
    <citation type="submission" date="2019-02" db="EMBL/GenBank/DDBJ databases">
        <title>Pedobacter sp. RP-1-14 sp. nov., isolated from Arctic soil.</title>
        <authorList>
            <person name="Dahal R.H."/>
        </authorList>
    </citation>
    <scope>NUCLEOTIDE SEQUENCE [LARGE SCALE GENOMIC DNA]</scope>
    <source>
        <strain evidence="4 5">RP-1-14</strain>
    </source>
</reference>
<organism evidence="4 5">
    <name type="scientific">Pedobacter psychroterrae</name>
    <dbReference type="NCBI Taxonomy" id="2530453"/>
    <lineage>
        <taxon>Bacteria</taxon>
        <taxon>Pseudomonadati</taxon>
        <taxon>Bacteroidota</taxon>
        <taxon>Sphingobacteriia</taxon>
        <taxon>Sphingobacteriales</taxon>
        <taxon>Sphingobacteriaceae</taxon>
        <taxon>Pedobacter</taxon>
    </lineage>
</organism>
<dbReference type="EMBL" id="SJSL01000009">
    <property type="protein sequence ID" value="TCC97419.1"/>
    <property type="molecule type" value="Genomic_DNA"/>
</dbReference>
<keyword evidence="5" id="KW-1185">Reference proteome</keyword>
<dbReference type="Proteomes" id="UP000293347">
    <property type="component" value="Unassembled WGS sequence"/>
</dbReference>
<keyword evidence="1" id="KW-0378">Hydrolase</keyword>
<gene>
    <name evidence="4" type="ORF">EZ437_20240</name>
</gene>
<evidence type="ECO:0000313" key="5">
    <source>
        <dbReference type="Proteomes" id="UP000293347"/>
    </source>
</evidence>
<feature type="domain" description="SMP-30/Gluconolactonase/LRE-like region" evidence="3">
    <location>
        <begin position="44"/>
        <end position="284"/>
    </location>
</feature>
<sequence>MLSRLTRLNYLFAFLLTTVAAQAQESTLFVQDQLKLVGSDYSFTEGCSKDKAGNVFFTDQPNDKIWKYDLDGKLSVFLDKTGRSNGTFFDKKGNLITCADEKGELWSVNKKGKVKVLLNNFGGKQLNGPNDVWMDAKGGIYFTDPYYQRPYWTRKSKDIPTEDVYYLAKGTKTALMIANGLKQPNGIVGSPDGKFLFVSDIASGKTYKYPIIKNGVLGEKQLLINRGSDGMTLDDKGNVYLTGNGGVYIFDASGNAIGAIKVPKGASNVCFYGKNNDILFITAHNSVYSIPVNAKGVE</sequence>
<dbReference type="Gene3D" id="2.120.10.30">
    <property type="entry name" value="TolB, C-terminal domain"/>
    <property type="match status" value="1"/>
</dbReference>
<name>A0A4R0NAW5_9SPHI</name>
<dbReference type="InterPro" id="IPR013658">
    <property type="entry name" value="SGL"/>
</dbReference>
<dbReference type="SUPFAM" id="SSF63829">
    <property type="entry name" value="Calcium-dependent phosphotriesterase"/>
    <property type="match status" value="1"/>
</dbReference>
<dbReference type="RefSeq" id="WP_131597953.1">
    <property type="nucleotide sequence ID" value="NZ_SJSL01000009.1"/>
</dbReference>
<protein>
    <submittedName>
        <fullName evidence="4">SMP-30/gluconolactonase/LRE family protein</fullName>
    </submittedName>
</protein>
<dbReference type="InterPro" id="IPR051262">
    <property type="entry name" value="SMP-30/CGR1_Lactonase"/>
</dbReference>
<evidence type="ECO:0000313" key="4">
    <source>
        <dbReference type="EMBL" id="TCC97419.1"/>
    </source>
</evidence>